<proteinExistence type="predicted"/>
<accession>A0A0K8UW08</accession>
<name>A0A0K8UW08_BACLA</name>
<sequence length="240" mass="26958">LFVQLLAHLKAMVRTSLYVYINVCQQWQGSSDIKVKEETSKTTVDIIRRVNVNRRVILTKNMLAYTKFLLCVLLAGVATATDTSKPTTTKPISITTEVIESSKDPQANIATTTPQADGTTEQREAQFEMIAQRMDITSTLDDNNEYHYLCTVGKKRTQNVMCFAEDNTRWETPHDVNLKLRCPKSGTGYEIAFAQVDVWMTSNDLDCRVIEGGVGYGSIGLQLTAYKTNTFRYIADVFSV</sequence>
<protein>
    <submittedName>
        <fullName evidence="1">Uncharacterized protein</fullName>
    </submittedName>
</protein>
<reference evidence="1" key="1">
    <citation type="submission" date="2015-06" db="EMBL/GenBank/DDBJ databases">
        <authorList>
            <person name="Hoefler B.C."/>
            <person name="Straight P.D."/>
        </authorList>
    </citation>
    <scope>NUCLEOTIDE SEQUENCE</scope>
</reference>
<dbReference type="InterPro" id="IPR031734">
    <property type="entry name" value="MBF2"/>
</dbReference>
<dbReference type="EMBL" id="GDHF01021445">
    <property type="protein sequence ID" value="JAI30869.1"/>
    <property type="molecule type" value="Transcribed_RNA"/>
</dbReference>
<dbReference type="Pfam" id="PF15868">
    <property type="entry name" value="MBF2"/>
    <property type="match status" value="1"/>
</dbReference>
<gene>
    <name evidence="1" type="ORF">c0_g3_i1</name>
</gene>
<dbReference type="OrthoDB" id="8192785at2759"/>
<evidence type="ECO:0000313" key="1">
    <source>
        <dbReference type="EMBL" id="JAI30869.1"/>
    </source>
</evidence>
<organism evidence="1">
    <name type="scientific">Bactrocera latifrons</name>
    <name type="common">Malaysian fruit fly</name>
    <name type="synonym">Chaetodacus latifrons</name>
    <dbReference type="NCBI Taxonomy" id="174628"/>
    <lineage>
        <taxon>Eukaryota</taxon>
        <taxon>Metazoa</taxon>
        <taxon>Ecdysozoa</taxon>
        <taxon>Arthropoda</taxon>
        <taxon>Hexapoda</taxon>
        <taxon>Insecta</taxon>
        <taxon>Pterygota</taxon>
        <taxon>Neoptera</taxon>
        <taxon>Endopterygota</taxon>
        <taxon>Diptera</taxon>
        <taxon>Brachycera</taxon>
        <taxon>Muscomorpha</taxon>
        <taxon>Tephritoidea</taxon>
        <taxon>Tephritidae</taxon>
        <taxon>Bactrocera</taxon>
        <taxon>Bactrocera</taxon>
    </lineage>
</organism>
<feature type="non-terminal residue" evidence="1">
    <location>
        <position position="1"/>
    </location>
</feature>
<dbReference type="AlphaFoldDB" id="A0A0K8UW08"/>